<gene>
    <name evidence="1" type="ORF">F8388_002211</name>
</gene>
<sequence length="67" mass="6493">MSSPSTAPSLFSFLSVIQDPRTGSSLTVPCAVDPGIVFQGGVEAAAGSCESAATYSEVEGGDGAGAP</sequence>
<organism evidence="1 2">
    <name type="scientific">Cannabis sativa</name>
    <name type="common">Hemp</name>
    <name type="synonym">Marijuana</name>
    <dbReference type="NCBI Taxonomy" id="3483"/>
    <lineage>
        <taxon>Eukaryota</taxon>
        <taxon>Viridiplantae</taxon>
        <taxon>Streptophyta</taxon>
        <taxon>Embryophyta</taxon>
        <taxon>Tracheophyta</taxon>
        <taxon>Spermatophyta</taxon>
        <taxon>Magnoliopsida</taxon>
        <taxon>eudicotyledons</taxon>
        <taxon>Gunneridae</taxon>
        <taxon>Pentapetalae</taxon>
        <taxon>rosids</taxon>
        <taxon>fabids</taxon>
        <taxon>Rosales</taxon>
        <taxon>Cannabaceae</taxon>
        <taxon>Cannabis</taxon>
    </lineage>
</organism>
<dbReference type="Proteomes" id="UP000525078">
    <property type="component" value="Unassembled WGS sequence"/>
</dbReference>
<proteinExistence type="predicted"/>
<accession>A0A7J6FU88</accession>
<evidence type="ECO:0000313" key="2">
    <source>
        <dbReference type="Proteomes" id="UP000525078"/>
    </source>
</evidence>
<reference evidence="1 2" key="1">
    <citation type="journal article" date="2020" name="bioRxiv">
        <title>Sequence and annotation of 42 cannabis genomes reveals extensive copy number variation in cannabinoid synthesis and pathogen resistance genes.</title>
        <authorList>
            <person name="Mckernan K.J."/>
            <person name="Helbert Y."/>
            <person name="Kane L.T."/>
            <person name="Ebling H."/>
            <person name="Zhang L."/>
            <person name="Liu B."/>
            <person name="Eaton Z."/>
            <person name="Mclaughlin S."/>
            <person name="Kingan S."/>
            <person name="Baybayan P."/>
            <person name="Concepcion G."/>
            <person name="Jordan M."/>
            <person name="Riva A."/>
            <person name="Barbazuk W."/>
            <person name="Harkins T."/>
        </authorList>
    </citation>
    <scope>NUCLEOTIDE SEQUENCE [LARGE SCALE GENOMIC DNA]</scope>
    <source>
        <strain evidence="2">cv. Jamaican Lion 4</strain>
        <tissue evidence="1">Leaf</tissue>
    </source>
</reference>
<dbReference type="EMBL" id="JAATIP010000096">
    <property type="protein sequence ID" value="KAF4374313.1"/>
    <property type="molecule type" value="Genomic_DNA"/>
</dbReference>
<evidence type="ECO:0000313" key="1">
    <source>
        <dbReference type="EMBL" id="KAF4374313.1"/>
    </source>
</evidence>
<dbReference type="AlphaFoldDB" id="A0A7J6FU88"/>
<comment type="caution">
    <text evidence="1">The sequence shown here is derived from an EMBL/GenBank/DDBJ whole genome shotgun (WGS) entry which is preliminary data.</text>
</comment>
<name>A0A7J6FU88_CANSA</name>
<protein>
    <submittedName>
        <fullName evidence="1">Uncharacterized protein</fullName>
    </submittedName>
</protein>